<proteinExistence type="predicted"/>
<dbReference type="Proteomes" id="UP000325313">
    <property type="component" value="Unassembled WGS sequence"/>
</dbReference>
<reference evidence="1 2" key="1">
    <citation type="submission" date="2019-05" db="EMBL/GenBank/DDBJ databases">
        <title>Emergence of the Ug99 lineage of the wheat stem rust pathogen through somatic hybridization.</title>
        <authorList>
            <person name="Li F."/>
            <person name="Upadhyaya N.M."/>
            <person name="Sperschneider J."/>
            <person name="Matny O."/>
            <person name="Nguyen-Phuc H."/>
            <person name="Mago R."/>
            <person name="Raley C."/>
            <person name="Miller M.E."/>
            <person name="Silverstein K.A.T."/>
            <person name="Henningsen E."/>
            <person name="Hirsch C.D."/>
            <person name="Visser B."/>
            <person name="Pretorius Z.A."/>
            <person name="Steffenson B.J."/>
            <person name="Schwessinger B."/>
            <person name="Dodds P.N."/>
            <person name="Figueroa M."/>
        </authorList>
    </citation>
    <scope>NUCLEOTIDE SEQUENCE [LARGE SCALE GENOMIC DNA]</scope>
    <source>
        <strain evidence="1 2">Ug99</strain>
    </source>
</reference>
<accession>A0A5B0PVX5</accession>
<gene>
    <name evidence="1" type="ORF">PGTUg99_002024</name>
</gene>
<name>A0A5B0PVX5_PUCGR</name>
<evidence type="ECO:0000313" key="2">
    <source>
        <dbReference type="Proteomes" id="UP000325313"/>
    </source>
</evidence>
<dbReference type="AlphaFoldDB" id="A0A5B0PVX5"/>
<evidence type="ECO:0000313" key="1">
    <source>
        <dbReference type="EMBL" id="KAA1104994.1"/>
    </source>
</evidence>
<protein>
    <submittedName>
        <fullName evidence="1">Uncharacterized protein</fullName>
    </submittedName>
</protein>
<comment type="caution">
    <text evidence="1">The sequence shown here is derived from an EMBL/GenBank/DDBJ whole genome shotgun (WGS) entry which is preliminary data.</text>
</comment>
<sequence>MPDDKSWLTMRIDTAALLGLKQPHSSKLKSRMTVRMLAHSIAYASPSSFLTSSHFLPCHCQGQSHSLRSSTATACFKARIHETSAGDLILVKLVLWLGPASQNDFQEKTTSGVPAFELPLVREPAYRLRGQLQLEFPARTDSCCLRIKRRKILDGHHLYPKLHSAANLSTAHVVNRVFYLILSKKLV</sequence>
<organism evidence="1 2">
    <name type="scientific">Puccinia graminis f. sp. tritici</name>
    <dbReference type="NCBI Taxonomy" id="56615"/>
    <lineage>
        <taxon>Eukaryota</taxon>
        <taxon>Fungi</taxon>
        <taxon>Dikarya</taxon>
        <taxon>Basidiomycota</taxon>
        <taxon>Pucciniomycotina</taxon>
        <taxon>Pucciniomycetes</taxon>
        <taxon>Pucciniales</taxon>
        <taxon>Pucciniaceae</taxon>
        <taxon>Puccinia</taxon>
    </lineage>
</organism>
<dbReference type="EMBL" id="VDEP01000313">
    <property type="protein sequence ID" value="KAA1104994.1"/>
    <property type="molecule type" value="Genomic_DNA"/>
</dbReference>